<evidence type="ECO:0000256" key="5">
    <source>
        <dbReference type="ARBA" id="ARBA00022824"/>
    </source>
</evidence>
<feature type="transmembrane region" description="Helical" evidence="9">
    <location>
        <begin position="174"/>
        <end position="195"/>
    </location>
</feature>
<comment type="pathway">
    <text evidence="2">Protein modification; protein glycosylation.</text>
</comment>
<keyword evidence="5" id="KW-0256">Endoplasmic reticulum</keyword>
<dbReference type="STRING" id="559515.M4BEC0"/>
<dbReference type="VEuPathDB" id="FungiDB:HpaG804638"/>
<keyword evidence="4 9" id="KW-0812">Transmembrane</keyword>
<dbReference type="PANTHER" id="PTHR13117:SF5">
    <property type="entry name" value="PROTEIN RFT1 HOMOLOG"/>
    <property type="match status" value="1"/>
</dbReference>
<evidence type="ECO:0000256" key="1">
    <source>
        <dbReference type="ARBA" id="ARBA00004477"/>
    </source>
</evidence>
<reference evidence="11" key="1">
    <citation type="journal article" date="2010" name="Science">
        <title>Signatures of adaptation to obligate biotrophy in the Hyaloperonospora arabidopsidis genome.</title>
        <authorList>
            <person name="Baxter L."/>
            <person name="Tripathy S."/>
            <person name="Ishaque N."/>
            <person name="Boot N."/>
            <person name="Cabral A."/>
            <person name="Kemen E."/>
            <person name="Thines M."/>
            <person name="Ah-Fong A."/>
            <person name="Anderson R."/>
            <person name="Badejoko W."/>
            <person name="Bittner-Eddy P."/>
            <person name="Boore J.L."/>
            <person name="Chibucos M.C."/>
            <person name="Coates M."/>
            <person name="Dehal P."/>
            <person name="Delehaunty K."/>
            <person name="Dong S."/>
            <person name="Downton P."/>
            <person name="Dumas B."/>
            <person name="Fabro G."/>
            <person name="Fronick C."/>
            <person name="Fuerstenberg S.I."/>
            <person name="Fulton L."/>
            <person name="Gaulin E."/>
            <person name="Govers F."/>
            <person name="Hughes L."/>
            <person name="Humphray S."/>
            <person name="Jiang R.H."/>
            <person name="Judelson H."/>
            <person name="Kamoun S."/>
            <person name="Kyung K."/>
            <person name="Meijer H."/>
            <person name="Minx P."/>
            <person name="Morris P."/>
            <person name="Nelson J."/>
            <person name="Phuntumart V."/>
            <person name="Qutob D."/>
            <person name="Rehmany A."/>
            <person name="Rougon-Cardoso A."/>
            <person name="Ryden P."/>
            <person name="Torto-Alalibo T."/>
            <person name="Studholme D."/>
            <person name="Wang Y."/>
            <person name="Win J."/>
            <person name="Wood J."/>
            <person name="Clifton S.W."/>
            <person name="Rogers J."/>
            <person name="Van den Ackerveken G."/>
            <person name="Jones J.D."/>
            <person name="McDowell J.M."/>
            <person name="Beynon J."/>
            <person name="Tyler B.M."/>
        </authorList>
    </citation>
    <scope>NUCLEOTIDE SEQUENCE [LARGE SCALE GENOMIC DNA]</scope>
    <source>
        <strain evidence="11">Emoy2</strain>
    </source>
</reference>
<evidence type="ECO:0000256" key="7">
    <source>
        <dbReference type="ARBA" id="ARBA00023136"/>
    </source>
</evidence>
<accession>M4BEC0</accession>
<dbReference type="AlphaFoldDB" id="M4BEC0"/>
<name>M4BEC0_HYAAE</name>
<evidence type="ECO:0000256" key="6">
    <source>
        <dbReference type="ARBA" id="ARBA00022989"/>
    </source>
</evidence>
<evidence type="ECO:0000256" key="4">
    <source>
        <dbReference type="ARBA" id="ARBA00022692"/>
    </source>
</evidence>
<dbReference type="GO" id="GO:0034203">
    <property type="term" value="P:glycolipid translocation"/>
    <property type="evidence" value="ECO:0007669"/>
    <property type="project" value="TreeGrafter"/>
</dbReference>
<keyword evidence="6 9" id="KW-1133">Transmembrane helix</keyword>
<dbReference type="EMBL" id="JH598174">
    <property type="status" value="NOT_ANNOTATED_CDS"/>
    <property type="molecule type" value="Genomic_DNA"/>
</dbReference>
<dbReference type="EnsemblProtists" id="HpaT804638">
    <property type="protein sequence ID" value="HpaP804638"/>
    <property type="gene ID" value="HpaG804638"/>
</dbReference>
<evidence type="ECO:0000256" key="3">
    <source>
        <dbReference type="ARBA" id="ARBA00010288"/>
    </source>
</evidence>
<dbReference type="PANTHER" id="PTHR13117">
    <property type="entry name" value="ENDOPLASMIC RETICULUM MULTISPAN TRANSMEMBRANE PROTEIN-RELATED"/>
    <property type="match status" value="1"/>
</dbReference>
<reference evidence="10" key="2">
    <citation type="submission" date="2015-06" db="UniProtKB">
        <authorList>
            <consortium name="EnsemblProtists"/>
        </authorList>
    </citation>
    <scope>IDENTIFICATION</scope>
    <source>
        <strain evidence="10">Emoy2</strain>
    </source>
</reference>
<organism evidence="10 11">
    <name type="scientific">Hyaloperonospora arabidopsidis (strain Emoy2)</name>
    <name type="common">Downy mildew agent</name>
    <name type="synonym">Peronospora arabidopsidis</name>
    <dbReference type="NCBI Taxonomy" id="559515"/>
    <lineage>
        <taxon>Eukaryota</taxon>
        <taxon>Sar</taxon>
        <taxon>Stramenopiles</taxon>
        <taxon>Oomycota</taxon>
        <taxon>Peronosporomycetes</taxon>
        <taxon>Peronosporales</taxon>
        <taxon>Peronosporaceae</taxon>
        <taxon>Hyaloperonospora</taxon>
    </lineage>
</organism>
<dbReference type="GO" id="GO:0006488">
    <property type="term" value="P:dolichol-linked oligosaccharide biosynthetic process"/>
    <property type="evidence" value="ECO:0007669"/>
    <property type="project" value="InterPro"/>
</dbReference>
<feature type="transmembrane region" description="Helical" evidence="9">
    <location>
        <begin position="73"/>
        <end position="93"/>
    </location>
</feature>
<keyword evidence="7 9" id="KW-0472">Membrane</keyword>
<feature type="transmembrane region" description="Helical" evidence="9">
    <location>
        <begin position="207"/>
        <end position="227"/>
    </location>
</feature>
<feature type="transmembrane region" description="Helical" evidence="9">
    <location>
        <begin position="39"/>
        <end position="61"/>
    </location>
</feature>
<comment type="function">
    <text evidence="8 9">Intramembrane glycolipid transporter that operates in the biosynthetic pathway of dolichol-linked oligosaccharides, the glycan precursors employed in protein asparagine (N)-glycosylation. The sequential addition of sugars to dolichol pyrophosphate produces dolichol-linked oligosaccharides containing fourteen sugars, including two GlcNAcs, nine mannoses and three glucoses. Once assembled, the oligosaccharide is transferred from the lipid to nascent proteins by oligosaccharyltransferases. The assembly of dolichol-linked oligosaccharides begins on the cytosolic side of the endoplasmic reticulum membrane and finishes in its lumen. RFT1 could mediate the translocation of the cytosolically oriented intermediate DolPP-GlcNAc2Man5, produced by ALG11, into the ER lumen where dolichol-linked oligosaccharides assembly continues. However, the intramembrane lipid transporter activity could not be confirmed in vitro.</text>
</comment>
<evidence type="ECO:0000313" key="11">
    <source>
        <dbReference type="Proteomes" id="UP000011713"/>
    </source>
</evidence>
<evidence type="ECO:0000313" key="10">
    <source>
        <dbReference type="EnsemblProtists" id="HpaP804638"/>
    </source>
</evidence>
<dbReference type="Proteomes" id="UP000011713">
    <property type="component" value="Unassembled WGS sequence"/>
</dbReference>
<evidence type="ECO:0000256" key="9">
    <source>
        <dbReference type="RuleBase" id="RU365067"/>
    </source>
</evidence>
<dbReference type="Pfam" id="PF04506">
    <property type="entry name" value="Rft-1"/>
    <property type="match status" value="1"/>
</dbReference>
<dbReference type="InterPro" id="IPR007594">
    <property type="entry name" value="RFT1"/>
</dbReference>
<keyword evidence="11" id="KW-1185">Reference proteome</keyword>
<evidence type="ECO:0000256" key="2">
    <source>
        <dbReference type="ARBA" id="ARBA00004922"/>
    </source>
</evidence>
<evidence type="ECO:0000256" key="8">
    <source>
        <dbReference type="ARBA" id="ARBA00045912"/>
    </source>
</evidence>
<sequence>MASIFVFRDGFRLAFLRLPSIDTKSTDMKHFHLQQVVNAAWLSTAITWILAGLLLLGTTLGTSSETVDHDEAVSSYSVVFAMYCGAAMIESLAEPMFLLAHASVLVSWQVAAQSAAFLVRAAVQYVGVVVLKLDLMAYGLAELSYAVTVAPDDQTSNAIVNGLSFWRQSLPDRLVVSAFVVSLVVTATSQCLLIRSGTDKPPALVSHVLHVAVGAVCFAGTALTLVIKEQRLLRDQVAAFKGQSKSHSD</sequence>
<comment type="caution">
    <text evidence="9">Lacks conserved residue(s) required for the propagation of feature annotation.</text>
</comment>
<comment type="similarity">
    <text evidence="3 9">Belongs to the RFT1 family.</text>
</comment>
<dbReference type="HOGENOM" id="CLU_1117514_0_0_1"/>
<dbReference type="eggNOG" id="KOG2864">
    <property type="taxonomic scope" value="Eukaryota"/>
</dbReference>
<protein>
    <recommendedName>
        <fullName evidence="9">Protein RFT1 homolog</fullName>
    </recommendedName>
</protein>
<comment type="subcellular location">
    <subcellularLocation>
        <location evidence="1 9">Endoplasmic reticulum membrane</location>
        <topology evidence="1 9">Multi-pass membrane protein</topology>
    </subcellularLocation>
</comment>
<proteinExistence type="inferred from homology"/>
<dbReference type="InParanoid" id="M4BEC0"/>
<dbReference type="GO" id="GO:0005789">
    <property type="term" value="C:endoplasmic reticulum membrane"/>
    <property type="evidence" value="ECO:0007669"/>
    <property type="project" value="UniProtKB-SubCell"/>
</dbReference>